<dbReference type="InterPro" id="IPR052346">
    <property type="entry name" value="O-mannosyl-transferase_TMTC"/>
</dbReference>
<dbReference type="Proteomes" id="UP000179037">
    <property type="component" value="Unassembled WGS sequence"/>
</dbReference>
<feature type="transmembrane region" description="Helical" evidence="4">
    <location>
        <begin position="249"/>
        <end position="271"/>
    </location>
</feature>
<feature type="transmembrane region" description="Helical" evidence="4">
    <location>
        <begin position="376"/>
        <end position="393"/>
    </location>
</feature>
<dbReference type="InterPro" id="IPR019734">
    <property type="entry name" value="TPR_rpt"/>
</dbReference>
<keyword evidence="2 3" id="KW-0802">TPR repeat</keyword>
<organism evidence="5 6">
    <name type="scientific">Candidatus Muproteobacteria bacterium RIFCSPLOWO2_01_FULL_60_18</name>
    <dbReference type="NCBI Taxonomy" id="1817768"/>
    <lineage>
        <taxon>Bacteria</taxon>
        <taxon>Pseudomonadati</taxon>
        <taxon>Pseudomonadota</taxon>
        <taxon>Candidatus Muproteobacteria</taxon>
    </lineage>
</organism>
<accession>A0A1F6U2Q5</accession>
<feature type="transmembrane region" description="Helical" evidence="4">
    <location>
        <begin position="349"/>
        <end position="370"/>
    </location>
</feature>
<keyword evidence="4" id="KW-1133">Transmembrane helix</keyword>
<name>A0A1F6U2Q5_9PROT</name>
<feature type="transmembrane region" description="Helical" evidence="4">
    <location>
        <begin position="321"/>
        <end position="342"/>
    </location>
</feature>
<dbReference type="InterPro" id="IPR011990">
    <property type="entry name" value="TPR-like_helical_dom_sf"/>
</dbReference>
<protein>
    <recommendedName>
        <fullName evidence="7">Tetratricopeptide repeat protein</fullName>
    </recommendedName>
</protein>
<dbReference type="STRING" id="1817768.A3A87_10000"/>
<feature type="repeat" description="TPR" evidence="3">
    <location>
        <begin position="445"/>
        <end position="478"/>
    </location>
</feature>
<dbReference type="Gene3D" id="1.25.40.10">
    <property type="entry name" value="Tetratricopeptide repeat domain"/>
    <property type="match status" value="2"/>
</dbReference>
<dbReference type="AlphaFoldDB" id="A0A1F6U2Q5"/>
<evidence type="ECO:0000313" key="5">
    <source>
        <dbReference type="EMBL" id="OGI51621.1"/>
    </source>
</evidence>
<feature type="transmembrane region" description="Helical" evidence="4">
    <location>
        <begin position="161"/>
        <end position="181"/>
    </location>
</feature>
<evidence type="ECO:0008006" key="7">
    <source>
        <dbReference type="Google" id="ProtNLM"/>
    </source>
</evidence>
<gene>
    <name evidence="5" type="ORF">A3A87_10000</name>
</gene>
<dbReference type="EMBL" id="MFTC01000036">
    <property type="protein sequence ID" value="OGI51621.1"/>
    <property type="molecule type" value="Genomic_DNA"/>
</dbReference>
<comment type="caution">
    <text evidence="5">The sequence shown here is derived from an EMBL/GenBank/DDBJ whole genome shotgun (WGS) entry which is preliminary data.</text>
</comment>
<feature type="repeat" description="TPR" evidence="3">
    <location>
        <begin position="558"/>
        <end position="591"/>
    </location>
</feature>
<feature type="transmembrane region" description="Helical" evidence="4">
    <location>
        <begin position="97"/>
        <end position="115"/>
    </location>
</feature>
<evidence type="ECO:0000256" key="4">
    <source>
        <dbReference type="SAM" id="Phobius"/>
    </source>
</evidence>
<feature type="transmembrane region" description="Helical" evidence="4">
    <location>
        <begin position="193"/>
        <end position="211"/>
    </location>
</feature>
<evidence type="ECO:0000256" key="3">
    <source>
        <dbReference type="PROSITE-ProRule" id="PRU00339"/>
    </source>
</evidence>
<dbReference type="SUPFAM" id="SSF48452">
    <property type="entry name" value="TPR-like"/>
    <property type="match status" value="1"/>
</dbReference>
<evidence type="ECO:0000256" key="2">
    <source>
        <dbReference type="ARBA" id="ARBA00022803"/>
    </source>
</evidence>
<keyword evidence="4" id="KW-0812">Transmembrane</keyword>
<reference evidence="5 6" key="1">
    <citation type="journal article" date="2016" name="Nat. Commun.">
        <title>Thousands of microbial genomes shed light on interconnected biogeochemical processes in an aquifer system.</title>
        <authorList>
            <person name="Anantharaman K."/>
            <person name="Brown C.T."/>
            <person name="Hug L.A."/>
            <person name="Sharon I."/>
            <person name="Castelle C.J."/>
            <person name="Probst A.J."/>
            <person name="Thomas B.C."/>
            <person name="Singh A."/>
            <person name="Wilkins M.J."/>
            <person name="Karaoz U."/>
            <person name="Brodie E.L."/>
            <person name="Williams K.H."/>
            <person name="Hubbard S.S."/>
            <person name="Banfield J.F."/>
        </authorList>
    </citation>
    <scope>NUCLEOTIDE SEQUENCE [LARGE SCALE GENOMIC DNA]</scope>
</reference>
<feature type="transmembrane region" description="Helical" evidence="4">
    <location>
        <begin position="405"/>
        <end position="424"/>
    </location>
</feature>
<proteinExistence type="predicted"/>
<keyword evidence="4" id="KW-0472">Membrane</keyword>
<dbReference type="PROSITE" id="PS50005">
    <property type="entry name" value="TPR"/>
    <property type="match status" value="2"/>
</dbReference>
<dbReference type="Pfam" id="PF14559">
    <property type="entry name" value="TPR_19"/>
    <property type="match status" value="1"/>
</dbReference>
<evidence type="ECO:0000313" key="6">
    <source>
        <dbReference type="Proteomes" id="UP000179037"/>
    </source>
</evidence>
<feature type="transmembrane region" description="Helical" evidence="4">
    <location>
        <begin position="136"/>
        <end position="155"/>
    </location>
</feature>
<dbReference type="SMART" id="SM00028">
    <property type="entry name" value="TPR"/>
    <property type="match status" value="3"/>
</dbReference>
<keyword evidence="1" id="KW-0677">Repeat</keyword>
<sequence length="648" mass="73260">MHQKNRPIRTLLLLCLLALAALVYLPGISGPYIFDDYPNLLANSYVQIKSLDAESLYQAAYSLAAGPLQRPVSMLSFAVNYYFAGSFDSTSFKLVNLFLHIFNGLLVFWLTQLIFTRLKQTNQNNFLSSSNINARTLSILSAVVAALWIVHPIQVTSVLYVVQRMTSLSAFFVILGLICYLKGRMRLISGKQGGIWIILLGLLGCGVPGILSKENAVLLPFFMLILEFVLFSSEKPWKLWRTLSRGAQGTIIVSVVLLLLMGLVLAINYALPNYIYRQFNIFERVLTESRVLFFYISLILVPRIDKFGMFHDDIEISTSLFSPWTTLPSVLGLIVLFLIAVVKFKKWPLFTLGTLWFFTAHLLESTILPLEIAHEHRNYLATFGVLLVGLHVVDRGSHMLGHRKLWLLLPLMMLVFAGITYFRAVQWANPVSLFHYEVLHNPDSSSAQAGLGMRLILSGQYEEGMKALRRASELEPTEASYLINMHMVAAEAGKNMTVPDHEETINRLKNGHLSATTILALQYVDECISTTCPSLQGDMETWLNILLNRSASGEYDASLFYHLLGRTLYVEGKADGAINAYKRSYQLDPQYLHPLIELGYLYIRLQRIGDAETILRELRQANQGNKHPRDAEINKFAEDIMLYKNKSK</sequence>
<evidence type="ECO:0000256" key="1">
    <source>
        <dbReference type="ARBA" id="ARBA00022737"/>
    </source>
</evidence>
<dbReference type="PANTHER" id="PTHR44227:SF3">
    <property type="entry name" value="PROTEIN O-MANNOSYL-TRANSFERASE TMTC4"/>
    <property type="match status" value="1"/>
</dbReference>
<dbReference type="PANTHER" id="PTHR44227">
    <property type="match status" value="1"/>
</dbReference>